<evidence type="ECO:0000313" key="2">
    <source>
        <dbReference type="EMBL" id="MBM7125381.1"/>
    </source>
</evidence>
<feature type="signal peptide" evidence="1">
    <location>
        <begin position="1"/>
        <end position="16"/>
    </location>
</feature>
<organism evidence="2 3">
    <name type="scientific">Dyella flava</name>
    <dbReference type="NCBI Taxonomy" id="1920170"/>
    <lineage>
        <taxon>Bacteria</taxon>
        <taxon>Pseudomonadati</taxon>
        <taxon>Pseudomonadota</taxon>
        <taxon>Gammaproteobacteria</taxon>
        <taxon>Lysobacterales</taxon>
        <taxon>Rhodanobacteraceae</taxon>
        <taxon>Dyella</taxon>
    </lineage>
</organism>
<sequence length="189" mass="21248">MKCTLVLALLALPLRAAELPSGIVSKIPKGYEVMTYAAGQLHDEGHTDYLVVIHHTNDTSDNPSPRPLLIYVQNPDNSFTLAARNDHVVMRADEGGQCDPFDDGEDGLVIKNRYFTVQNSVACGDHWTDYITFHYDARQHTWLFHKEIVESWVQNDDPNGDALKPGSRKVIDADVLHPVKFAAWLPRNK</sequence>
<reference evidence="2" key="1">
    <citation type="submission" date="2020-10" db="EMBL/GenBank/DDBJ databases">
        <title>Phylogeny of dyella-like bacteria.</title>
        <authorList>
            <person name="Fu J."/>
        </authorList>
    </citation>
    <scope>NUCLEOTIDE SEQUENCE</scope>
    <source>
        <strain evidence="2">DHOC52</strain>
    </source>
</reference>
<accession>A0ABS2K2D4</accession>
<dbReference type="Proteomes" id="UP001430149">
    <property type="component" value="Unassembled WGS sequence"/>
</dbReference>
<dbReference type="EMBL" id="JADIKE010000034">
    <property type="protein sequence ID" value="MBM7125381.1"/>
    <property type="molecule type" value="Genomic_DNA"/>
</dbReference>
<comment type="caution">
    <text evidence="2">The sequence shown here is derived from an EMBL/GenBank/DDBJ whole genome shotgun (WGS) entry which is preliminary data.</text>
</comment>
<gene>
    <name evidence="2" type="ORF">ISP19_08320</name>
</gene>
<keyword evidence="3" id="KW-1185">Reference proteome</keyword>
<evidence type="ECO:0000256" key="1">
    <source>
        <dbReference type="SAM" id="SignalP"/>
    </source>
</evidence>
<keyword evidence="1" id="KW-0732">Signal</keyword>
<protein>
    <recommendedName>
        <fullName evidence="4">Lipoprotein</fullName>
    </recommendedName>
</protein>
<evidence type="ECO:0008006" key="4">
    <source>
        <dbReference type="Google" id="ProtNLM"/>
    </source>
</evidence>
<dbReference type="RefSeq" id="WP_204680909.1">
    <property type="nucleotide sequence ID" value="NZ_BSNR01000015.1"/>
</dbReference>
<proteinExistence type="predicted"/>
<name>A0ABS2K2D4_9GAMM</name>
<feature type="chain" id="PRO_5045323135" description="Lipoprotein" evidence="1">
    <location>
        <begin position="17"/>
        <end position="189"/>
    </location>
</feature>
<evidence type="ECO:0000313" key="3">
    <source>
        <dbReference type="Proteomes" id="UP001430149"/>
    </source>
</evidence>